<dbReference type="PANTHER" id="PTHR11741">
    <property type="entry name" value="ELONGATION FACTOR TS"/>
    <property type="match status" value="1"/>
</dbReference>
<evidence type="ECO:0000256" key="3">
    <source>
        <dbReference type="ARBA" id="ARBA00022768"/>
    </source>
</evidence>
<dbReference type="FunFam" id="1.10.8.10:FF:000001">
    <property type="entry name" value="Elongation factor Ts"/>
    <property type="match status" value="1"/>
</dbReference>
<gene>
    <name evidence="5" type="primary">tsf</name>
    <name evidence="7" type="ORF">A3F03_02785</name>
</gene>
<dbReference type="InterPro" id="IPR001816">
    <property type="entry name" value="Transl_elong_EFTs/EF1B"/>
</dbReference>
<proteinExistence type="inferred from homology"/>
<keyword evidence="3 5" id="KW-0251">Elongation factor</keyword>
<dbReference type="NCBIfam" id="TIGR00116">
    <property type="entry name" value="tsf"/>
    <property type="match status" value="1"/>
</dbReference>
<dbReference type="InterPro" id="IPR009060">
    <property type="entry name" value="UBA-like_sf"/>
</dbReference>
<dbReference type="PANTHER" id="PTHR11741:SF0">
    <property type="entry name" value="ELONGATION FACTOR TS, MITOCHONDRIAL"/>
    <property type="match status" value="1"/>
</dbReference>
<evidence type="ECO:0000313" key="7">
    <source>
        <dbReference type="EMBL" id="OGK37486.1"/>
    </source>
</evidence>
<feature type="region of interest" description="Involved in Mg(2+) ion dislocation from EF-Tu" evidence="5">
    <location>
        <begin position="82"/>
        <end position="85"/>
    </location>
</feature>
<feature type="domain" description="Translation elongation factor EFTs/EF1B dimerisation" evidence="6">
    <location>
        <begin position="73"/>
        <end position="150"/>
    </location>
</feature>
<evidence type="ECO:0000259" key="6">
    <source>
        <dbReference type="Pfam" id="PF00889"/>
    </source>
</evidence>
<dbReference type="FunFam" id="3.30.479.20:FF:000003">
    <property type="entry name" value="Elongation factor Ts, mitochondrial"/>
    <property type="match status" value="1"/>
</dbReference>
<dbReference type="Pfam" id="PF00889">
    <property type="entry name" value="EF_TS"/>
    <property type="match status" value="1"/>
</dbReference>
<comment type="similarity">
    <text evidence="1 5">Belongs to the EF-Ts family.</text>
</comment>
<name>A0A1F7I282_9BACT</name>
<evidence type="ECO:0000313" key="8">
    <source>
        <dbReference type="Proteomes" id="UP000176803"/>
    </source>
</evidence>
<dbReference type="InterPro" id="IPR014039">
    <property type="entry name" value="Transl_elong_EFTs/EF1B_dimer"/>
</dbReference>
<dbReference type="Gene3D" id="1.10.8.10">
    <property type="entry name" value="DNA helicase RuvA subunit, C-terminal domain"/>
    <property type="match status" value="1"/>
</dbReference>
<protein>
    <recommendedName>
        <fullName evidence="2 5">Elongation factor Ts</fullName>
        <shortName evidence="5">EF-Ts</shortName>
    </recommendedName>
</protein>
<keyword evidence="4 5" id="KW-0648">Protein biosynthesis</keyword>
<reference evidence="7 8" key="1">
    <citation type="journal article" date="2016" name="Nat. Commun.">
        <title>Thousands of microbial genomes shed light on interconnected biogeochemical processes in an aquifer system.</title>
        <authorList>
            <person name="Anantharaman K."/>
            <person name="Brown C.T."/>
            <person name="Hug L.A."/>
            <person name="Sharon I."/>
            <person name="Castelle C.J."/>
            <person name="Probst A.J."/>
            <person name="Thomas B.C."/>
            <person name="Singh A."/>
            <person name="Wilkins M.J."/>
            <person name="Karaoz U."/>
            <person name="Brodie E.L."/>
            <person name="Williams K.H."/>
            <person name="Hubbard S.S."/>
            <person name="Banfield J.F."/>
        </authorList>
    </citation>
    <scope>NUCLEOTIDE SEQUENCE [LARGE SCALE GENOMIC DNA]</scope>
</reference>
<comment type="function">
    <text evidence="5">Associates with the EF-Tu.GDP complex and induces the exchange of GDP to GTP. It remains bound to the aminoacyl-tRNA.EF-Tu.GTP complex up to the GTP hydrolysis stage on the ribosome.</text>
</comment>
<evidence type="ECO:0000256" key="4">
    <source>
        <dbReference type="ARBA" id="ARBA00022917"/>
    </source>
</evidence>
<evidence type="ECO:0000256" key="2">
    <source>
        <dbReference type="ARBA" id="ARBA00016956"/>
    </source>
</evidence>
<dbReference type="Gene3D" id="3.30.479.20">
    <property type="entry name" value="Elongation factor Ts, dimerisation domain"/>
    <property type="match status" value="1"/>
</dbReference>
<dbReference type="SUPFAM" id="SSF46934">
    <property type="entry name" value="UBA-like"/>
    <property type="match status" value="1"/>
</dbReference>
<evidence type="ECO:0000256" key="1">
    <source>
        <dbReference type="ARBA" id="ARBA00005532"/>
    </source>
</evidence>
<dbReference type="EMBL" id="MGAC01000040">
    <property type="protein sequence ID" value="OGK37486.1"/>
    <property type="molecule type" value="Genomic_DNA"/>
</dbReference>
<evidence type="ECO:0000256" key="5">
    <source>
        <dbReference type="HAMAP-Rule" id="MF_00050"/>
    </source>
</evidence>
<comment type="subcellular location">
    <subcellularLocation>
        <location evidence="5">Cytoplasm</location>
    </subcellularLocation>
</comment>
<comment type="caution">
    <text evidence="7">The sequence shown here is derived from an EMBL/GenBank/DDBJ whole genome shotgun (WGS) entry which is preliminary data.</text>
</comment>
<dbReference type="GO" id="GO:0005737">
    <property type="term" value="C:cytoplasm"/>
    <property type="evidence" value="ECO:0007669"/>
    <property type="project" value="UniProtKB-SubCell"/>
</dbReference>
<dbReference type="GO" id="GO:0003746">
    <property type="term" value="F:translation elongation factor activity"/>
    <property type="evidence" value="ECO:0007669"/>
    <property type="project" value="UniProtKB-UniRule"/>
</dbReference>
<accession>A0A1F7I282</accession>
<organism evidence="7 8">
    <name type="scientific">Candidatus Roizmanbacteria bacterium RIFCSPHIGHO2_12_FULL_41_11</name>
    <dbReference type="NCBI Taxonomy" id="1802052"/>
    <lineage>
        <taxon>Bacteria</taxon>
        <taxon>Candidatus Roizmaniibacteriota</taxon>
    </lineage>
</organism>
<dbReference type="InterPro" id="IPR036402">
    <property type="entry name" value="EF-Ts_dimer_sf"/>
</dbReference>
<dbReference type="HAMAP" id="MF_00050">
    <property type="entry name" value="EF_Ts"/>
    <property type="match status" value="1"/>
</dbReference>
<sequence>MVKAKLDLLKKLRNETSASIADLRKALEETNNDYKKALAWIKKHGIEKAGKKSDRQTTQGVIDAYVHQNGKVGVMIELLCETDFVARTNEFKNLAHEIAMQVAAMKPSDVDSLLKQEYIRDSSLTIQDLIKRTIAKLGENVVLKRFERFEI</sequence>
<keyword evidence="5" id="KW-0963">Cytoplasm</keyword>
<dbReference type="Proteomes" id="UP000176803">
    <property type="component" value="Unassembled WGS sequence"/>
</dbReference>
<dbReference type="AlphaFoldDB" id="A0A1F7I282"/>
<dbReference type="SUPFAM" id="SSF54713">
    <property type="entry name" value="Elongation factor Ts (EF-Ts), dimerisation domain"/>
    <property type="match status" value="1"/>
</dbReference>